<dbReference type="FunFam" id="3.40.50.1170:FF:000001">
    <property type="entry name" value="L-asparaginase 2"/>
    <property type="match status" value="1"/>
</dbReference>
<protein>
    <submittedName>
        <fullName evidence="7">Asparaginase</fullName>
    </submittedName>
</protein>
<dbReference type="InterPro" id="IPR040919">
    <property type="entry name" value="Asparaginase_C"/>
</dbReference>
<dbReference type="RefSeq" id="WP_159991216.1">
    <property type="nucleotide sequence ID" value="NZ_CP047165.1"/>
</dbReference>
<dbReference type="Proteomes" id="UP000477651">
    <property type="component" value="Unassembled WGS sequence"/>
</dbReference>
<dbReference type="PRINTS" id="PR00139">
    <property type="entry name" value="ASNGLNASE"/>
</dbReference>
<proteinExistence type="inferred from homology"/>
<dbReference type="SUPFAM" id="SSF53774">
    <property type="entry name" value="Glutaminase/Asparaginase"/>
    <property type="match status" value="1"/>
</dbReference>
<evidence type="ECO:0000313" key="8">
    <source>
        <dbReference type="Proteomes" id="UP000477651"/>
    </source>
</evidence>
<dbReference type="PIRSF" id="PIRSF001220">
    <property type="entry name" value="L-ASNase_gatD"/>
    <property type="match status" value="1"/>
</dbReference>
<dbReference type="PANTHER" id="PTHR11707">
    <property type="entry name" value="L-ASPARAGINASE"/>
    <property type="match status" value="1"/>
</dbReference>
<dbReference type="PANTHER" id="PTHR11707:SF28">
    <property type="entry name" value="60 KDA LYSOPHOSPHOLIPASE"/>
    <property type="match status" value="1"/>
</dbReference>
<organism evidence="7 8">
    <name type="scientific">Pelistega ratti</name>
    <dbReference type="NCBI Taxonomy" id="2652177"/>
    <lineage>
        <taxon>Bacteria</taxon>
        <taxon>Pseudomonadati</taxon>
        <taxon>Pseudomonadota</taxon>
        <taxon>Betaproteobacteria</taxon>
        <taxon>Burkholderiales</taxon>
        <taxon>Alcaligenaceae</taxon>
        <taxon>Pelistega</taxon>
    </lineage>
</organism>
<comment type="similarity">
    <text evidence="1">Belongs to the asparaginase 1 family.</text>
</comment>
<dbReference type="AlphaFoldDB" id="A0A6L9Y4V2"/>
<dbReference type="InterPro" id="IPR006034">
    <property type="entry name" value="Asparaginase/glutaminase-like"/>
</dbReference>
<feature type="binding site" evidence="4">
    <location>
        <position position="59"/>
    </location>
    <ligand>
        <name>substrate</name>
    </ligand>
</feature>
<dbReference type="InterPro" id="IPR037152">
    <property type="entry name" value="L-asparaginase_N_sf"/>
</dbReference>
<dbReference type="Pfam" id="PF00710">
    <property type="entry name" value="Asparaginase"/>
    <property type="match status" value="1"/>
</dbReference>
<gene>
    <name evidence="7" type="ORF">F9B74_00635</name>
</gene>
<dbReference type="Gene3D" id="3.40.50.1170">
    <property type="entry name" value="L-asparaginase, N-terminal domain"/>
    <property type="match status" value="1"/>
</dbReference>
<dbReference type="Pfam" id="PF17763">
    <property type="entry name" value="Asparaginase_C"/>
    <property type="match status" value="1"/>
</dbReference>
<feature type="active site" description="O-isoaspartyl threonine intermediate" evidence="3">
    <location>
        <position position="14"/>
    </location>
</feature>
<dbReference type="Gene3D" id="3.40.50.40">
    <property type="match status" value="1"/>
</dbReference>
<feature type="domain" description="Asparaginase/glutaminase C-terminal" evidence="6">
    <location>
        <begin position="210"/>
        <end position="324"/>
    </location>
</feature>
<dbReference type="PROSITE" id="PS51732">
    <property type="entry name" value="ASN_GLN_ASE_3"/>
    <property type="match status" value="1"/>
</dbReference>
<dbReference type="InterPro" id="IPR036152">
    <property type="entry name" value="Asp/glu_Ase-like_sf"/>
</dbReference>
<evidence type="ECO:0000256" key="1">
    <source>
        <dbReference type="ARBA" id="ARBA00010518"/>
    </source>
</evidence>
<dbReference type="GO" id="GO:0006528">
    <property type="term" value="P:asparagine metabolic process"/>
    <property type="evidence" value="ECO:0007669"/>
    <property type="project" value="InterPro"/>
</dbReference>
<dbReference type="InterPro" id="IPR027474">
    <property type="entry name" value="L-asparaginase_N"/>
</dbReference>
<dbReference type="InterPro" id="IPR004550">
    <property type="entry name" value="AsnASE_II"/>
</dbReference>
<reference evidence="7 8" key="1">
    <citation type="submission" date="2020-02" db="EMBL/GenBank/DDBJ databases">
        <title>Pelistega sp. NLN82 were isolated from wild rodents of the Hainan Island.</title>
        <authorList>
            <person name="Niu N."/>
            <person name="Zhou J."/>
        </authorList>
    </citation>
    <scope>NUCLEOTIDE SEQUENCE [LARGE SCALE GENOMIC DNA]</scope>
    <source>
        <strain evidence="7 8">NLN82</strain>
    </source>
</reference>
<evidence type="ECO:0000256" key="2">
    <source>
        <dbReference type="ARBA" id="ARBA00022801"/>
    </source>
</evidence>
<dbReference type="InterPro" id="IPR027473">
    <property type="entry name" value="L-asparaginase_C"/>
</dbReference>
<sequence length="336" mass="35889">MTKRMVAVGTLGGTITMTAKDNEKGVSSTLGAEQLVASVPGLSALSVDLRLHTLANLASGSIQFEHLFAALTWAKQQIDSGASGVVLVQGTDTLEESAFFLDLYWPYAAPLVLTGAMRSPNKAGADGPANLLAAIQVAMSPKVRNHGVVVVMNDEIHQARFVKKAHTVSLATFTSPVFGPLGYIQEGGVRIFRAPSERAILPVPSQTSDKVLLIETVLDEATELYSALPSLNYQGLVIAGVGSGHVSEKVRDTLPPIIQKMPVIMTSRTGSGSTTNAVYGYKGAEVDLQQLGVIMAGFLCPRKTRLLLSAILWATQGNRQQVEQALQKYLHLYNAY</sequence>
<evidence type="ECO:0000313" key="7">
    <source>
        <dbReference type="EMBL" id="NEN74838.1"/>
    </source>
</evidence>
<dbReference type="SMART" id="SM00870">
    <property type="entry name" value="Asparaginase"/>
    <property type="match status" value="1"/>
</dbReference>
<name>A0A6L9Y4V2_9BURK</name>
<comment type="caution">
    <text evidence="7">The sequence shown here is derived from an EMBL/GenBank/DDBJ whole genome shotgun (WGS) entry which is preliminary data.</text>
</comment>
<dbReference type="GO" id="GO:0004067">
    <property type="term" value="F:asparaginase activity"/>
    <property type="evidence" value="ECO:0007669"/>
    <property type="project" value="UniProtKB-UniRule"/>
</dbReference>
<evidence type="ECO:0000256" key="3">
    <source>
        <dbReference type="PIRSR" id="PIRSR001220-1"/>
    </source>
</evidence>
<dbReference type="CDD" id="cd08964">
    <property type="entry name" value="L-asparaginase_II"/>
    <property type="match status" value="1"/>
</dbReference>
<accession>A0A6L9Y4V2</accession>
<keyword evidence="2" id="KW-0378">Hydrolase</keyword>
<dbReference type="SFLD" id="SFLDS00057">
    <property type="entry name" value="Glutaminase/Asparaginase"/>
    <property type="match status" value="1"/>
</dbReference>
<keyword evidence="8" id="KW-1185">Reference proteome</keyword>
<dbReference type="PIRSF" id="PIRSF500176">
    <property type="entry name" value="L_ASNase"/>
    <property type="match status" value="1"/>
</dbReference>
<evidence type="ECO:0000259" key="6">
    <source>
        <dbReference type="Pfam" id="PF17763"/>
    </source>
</evidence>
<feature type="binding site" evidence="4">
    <location>
        <begin position="91"/>
        <end position="92"/>
    </location>
    <ligand>
        <name>substrate</name>
    </ligand>
</feature>
<feature type="domain" description="L-asparaginase N-terminal" evidence="5">
    <location>
        <begin position="6"/>
        <end position="195"/>
    </location>
</feature>
<evidence type="ECO:0000256" key="4">
    <source>
        <dbReference type="PIRSR" id="PIRSR001220-2"/>
    </source>
</evidence>
<dbReference type="EMBL" id="JAAGYR010000001">
    <property type="protein sequence ID" value="NEN74838.1"/>
    <property type="molecule type" value="Genomic_DNA"/>
</dbReference>
<evidence type="ECO:0000259" key="5">
    <source>
        <dbReference type="Pfam" id="PF00710"/>
    </source>
</evidence>